<accession>A0AAW1IH13</accession>
<evidence type="ECO:0000313" key="14">
    <source>
        <dbReference type="EMBL" id="KAK9688678.1"/>
    </source>
</evidence>
<dbReference type="PANTHER" id="PTHR24282">
    <property type="entry name" value="CYTOCHROME P450 FAMILY MEMBER"/>
    <property type="match status" value="1"/>
</dbReference>
<dbReference type="PRINTS" id="PR00465">
    <property type="entry name" value="EP450IV"/>
</dbReference>
<evidence type="ECO:0000256" key="3">
    <source>
        <dbReference type="ARBA" id="ARBA00022617"/>
    </source>
</evidence>
<evidence type="ECO:0000256" key="6">
    <source>
        <dbReference type="ARBA" id="ARBA00022989"/>
    </source>
</evidence>
<dbReference type="GO" id="GO:0004497">
    <property type="term" value="F:monooxygenase activity"/>
    <property type="evidence" value="ECO:0007669"/>
    <property type="project" value="UniProtKB-KW"/>
</dbReference>
<comment type="similarity">
    <text evidence="2 12">Belongs to the cytochrome P450 family.</text>
</comment>
<name>A0AAW1IH13_SAPOF</name>
<dbReference type="InterPro" id="IPR001128">
    <property type="entry name" value="Cyt_P450"/>
</dbReference>
<keyword evidence="3 11" id="KW-0349">Heme</keyword>
<keyword evidence="10 13" id="KW-0472">Membrane</keyword>
<dbReference type="Gene3D" id="1.20.120.990">
    <property type="entry name" value="Glycosyltransferase family 88, C-terminal domain"/>
    <property type="match status" value="1"/>
</dbReference>
<dbReference type="AlphaFoldDB" id="A0AAW1IH13"/>
<dbReference type="Pfam" id="PF00067">
    <property type="entry name" value="p450"/>
    <property type="match status" value="2"/>
</dbReference>
<dbReference type="InterPro" id="IPR036396">
    <property type="entry name" value="Cyt_P450_sf"/>
</dbReference>
<dbReference type="GO" id="GO:0016705">
    <property type="term" value="F:oxidoreductase activity, acting on paired donors, with incorporation or reduction of molecular oxygen"/>
    <property type="evidence" value="ECO:0007669"/>
    <property type="project" value="InterPro"/>
</dbReference>
<evidence type="ECO:0000256" key="13">
    <source>
        <dbReference type="SAM" id="Phobius"/>
    </source>
</evidence>
<evidence type="ECO:0000256" key="8">
    <source>
        <dbReference type="ARBA" id="ARBA00023004"/>
    </source>
</evidence>
<proteinExistence type="inferred from homology"/>
<feature type="transmembrane region" description="Helical" evidence="13">
    <location>
        <begin position="6"/>
        <end position="28"/>
    </location>
</feature>
<keyword evidence="9 12" id="KW-0503">Monooxygenase</keyword>
<evidence type="ECO:0000256" key="11">
    <source>
        <dbReference type="PIRSR" id="PIRSR602403-1"/>
    </source>
</evidence>
<comment type="cofactor">
    <cofactor evidence="11">
        <name>heme</name>
        <dbReference type="ChEBI" id="CHEBI:30413"/>
    </cofactor>
</comment>
<dbReference type="GO" id="GO:0016020">
    <property type="term" value="C:membrane"/>
    <property type="evidence" value="ECO:0007669"/>
    <property type="project" value="UniProtKB-SubCell"/>
</dbReference>
<keyword evidence="7 12" id="KW-0560">Oxidoreductase</keyword>
<reference evidence="14" key="1">
    <citation type="submission" date="2024-03" db="EMBL/GenBank/DDBJ databases">
        <title>WGS assembly of Saponaria officinalis var. Norfolk2.</title>
        <authorList>
            <person name="Jenkins J."/>
            <person name="Shu S."/>
            <person name="Grimwood J."/>
            <person name="Barry K."/>
            <person name="Goodstein D."/>
            <person name="Schmutz J."/>
            <person name="Leebens-Mack J."/>
            <person name="Osbourn A."/>
        </authorList>
    </citation>
    <scope>NUCLEOTIDE SEQUENCE [LARGE SCALE GENOMIC DNA]</scope>
    <source>
        <strain evidence="14">JIC</strain>
    </source>
</reference>
<evidence type="ECO:0008006" key="16">
    <source>
        <dbReference type="Google" id="ProtNLM"/>
    </source>
</evidence>
<dbReference type="InterPro" id="IPR002403">
    <property type="entry name" value="Cyt_P450_E_grp-IV"/>
</dbReference>
<evidence type="ECO:0000256" key="5">
    <source>
        <dbReference type="ARBA" id="ARBA00022723"/>
    </source>
</evidence>
<feature type="transmembrane region" description="Helical" evidence="13">
    <location>
        <begin position="106"/>
        <end position="127"/>
    </location>
</feature>
<feature type="binding site" description="axial binding residue" evidence="11">
    <location>
        <position position="562"/>
    </location>
    <ligand>
        <name>heme</name>
        <dbReference type="ChEBI" id="CHEBI:30413"/>
    </ligand>
    <ligandPart>
        <name>Fe</name>
        <dbReference type="ChEBI" id="CHEBI:18248"/>
    </ligandPart>
</feature>
<dbReference type="PANTHER" id="PTHR24282:SF255">
    <property type="entry name" value="CYTOCHROME P450 72A11-RELATED"/>
    <property type="match status" value="1"/>
</dbReference>
<evidence type="ECO:0000256" key="1">
    <source>
        <dbReference type="ARBA" id="ARBA00004370"/>
    </source>
</evidence>
<organism evidence="14 15">
    <name type="scientific">Saponaria officinalis</name>
    <name type="common">Common soapwort</name>
    <name type="synonym">Lychnis saponaria</name>
    <dbReference type="NCBI Taxonomy" id="3572"/>
    <lineage>
        <taxon>Eukaryota</taxon>
        <taxon>Viridiplantae</taxon>
        <taxon>Streptophyta</taxon>
        <taxon>Embryophyta</taxon>
        <taxon>Tracheophyta</taxon>
        <taxon>Spermatophyta</taxon>
        <taxon>Magnoliopsida</taxon>
        <taxon>eudicotyledons</taxon>
        <taxon>Gunneridae</taxon>
        <taxon>Pentapetalae</taxon>
        <taxon>Caryophyllales</taxon>
        <taxon>Caryophyllaceae</taxon>
        <taxon>Caryophylleae</taxon>
        <taxon>Saponaria</taxon>
    </lineage>
</organism>
<dbReference type="PROSITE" id="PS00086">
    <property type="entry name" value="CYTOCHROME_P450"/>
    <property type="match status" value="1"/>
</dbReference>
<keyword evidence="6 13" id="KW-1133">Transmembrane helix</keyword>
<keyword evidence="15" id="KW-1185">Reference proteome</keyword>
<protein>
    <recommendedName>
        <fullName evidence="16">Cytochrome P450</fullName>
    </recommendedName>
</protein>
<evidence type="ECO:0000256" key="4">
    <source>
        <dbReference type="ARBA" id="ARBA00022692"/>
    </source>
</evidence>
<evidence type="ECO:0000313" key="15">
    <source>
        <dbReference type="Proteomes" id="UP001443914"/>
    </source>
</evidence>
<comment type="caution">
    <text evidence="14">The sequence shown here is derived from an EMBL/GenBank/DDBJ whole genome shotgun (WGS) entry which is preliminary data.</text>
</comment>
<dbReference type="GO" id="GO:0005506">
    <property type="term" value="F:iron ion binding"/>
    <property type="evidence" value="ECO:0007669"/>
    <property type="project" value="InterPro"/>
</dbReference>
<evidence type="ECO:0000256" key="12">
    <source>
        <dbReference type="RuleBase" id="RU000461"/>
    </source>
</evidence>
<evidence type="ECO:0000256" key="2">
    <source>
        <dbReference type="ARBA" id="ARBA00010617"/>
    </source>
</evidence>
<evidence type="ECO:0000256" key="9">
    <source>
        <dbReference type="ARBA" id="ARBA00023033"/>
    </source>
</evidence>
<dbReference type="Gene3D" id="1.10.630.10">
    <property type="entry name" value="Cytochrome P450"/>
    <property type="match status" value="1"/>
</dbReference>
<comment type="subcellular location">
    <subcellularLocation>
        <location evidence="1">Membrane</location>
    </subcellularLocation>
</comment>
<keyword evidence="8 11" id="KW-0408">Iron</keyword>
<sequence length="615" mass="70558">MEVISTYWVSIAISLICILVSTLLLSLLKWMWFTPKKLERILRDQGFQGNHYKPIYGDLNERERMIMDAKSKPMSHFTFTTFLPPHSKEIWFTSIRPRCRLALSYSLLYTFCYPLPLTSCFFSSIMADKTSLATTHIKHLIHKPLEMDASEYSKWATLFKIHCSANRVLDHIIPPAEKAADKIDKATWTRDDAIVLQWLYSTLSDDLLHTILEPDVTAKDAWDRFAGKKCFMWFGPMPVVNIREVELMREVFMKMNKIQKPQPNPIVKAVATGFVLLEGRVWAKHRKLLNPAFHMEKLKVKYHIIYFLIRSMVKKWKELSSNIGSCKIDAWSYLHKLSADIFELITDQIKLAVPIATSVYIRGWKNSRRMKQNDREITSLLKGIINKRQMAIRAGEKAKHDLLGILLESCGTELGHSNNSNSKKQKIDITLEEVMDECKIFYLADWQARARLEVLNAIGLNSPDFHALNHLKTINMILQEALRLYPPKSELLRIVCKDIKVGDIFLPTGVLVNLPILDIQHDKKLWGSDAKEFNPNKFSEDIGKATGGNMSFFAFGWGPRICIGSNFAMIEAKLALVLILQHFTFELSSSYVHAPVVVSTLHPQFGAPMIFKLSN</sequence>
<gene>
    <name evidence="14" type="ORF">RND81_09G003000</name>
</gene>
<dbReference type="SUPFAM" id="SSF48264">
    <property type="entry name" value="Cytochrome P450"/>
    <property type="match status" value="1"/>
</dbReference>
<evidence type="ECO:0000256" key="7">
    <source>
        <dbReference type="ARBA" id="ARBA00023002"/>
    </source>
</evidence>
<keyword evidence="4 13" id="KW-0812">Transmembrane</keyword>
<dbReference type="GO" id="GO:0020037">
    <property type="term" value="F:heme binding"/>
    <property type="evidence" value="ECO:0007669"/>
    <property type="project" value="InterPro"/>
</dbReference>
<dbReference type="InterPro" id="IPR050665">
    <property type="entry name" value="Cytochrome_P450_Monooxygen"/>
</dbReference>
<evidence type="ECO:0000256" key="10">
    <source>
        <dbReference type="ARBA" id="ARBA00023136"/>
    </source>
</evidence>
<dbReference type="Proteomes" id="UP001443914">
    <property type="component" value="Unassembled WGS sequence"/>
</dbReference>
<keyword evidence="5 11" id="KW-0479">Metal-binding</keyword>
<dbReference type="InterPro" id="IPR017972">
    <property type="entry name" value="Cyt_P450_CS"/>
</dbReference>
<dbReference type="EMBL" id="JBDFQZ010000009">
    <property type="protein sequence ID" value="KAK9688678.1"/>
    <property type="molecule type" value="Genomic_DNA"/>
</dbReference>